<comment type="caution">
    <text evidence="1">The sequence shown here is derived from an EMBL/GenBank/DDBJ whole genome shotgun (WGS) entry which is preliminary data.</text>
</comment>
<protein>
    <submittedName>
        <fullName evidence="1">Uncharacterized protein</fullName>
    </submittedName>
</protein>
<name>A0A645DSS4_9ZZZZ</name>
<dbReference type="AlphaFoldDB" id="A0A645DSS4"/>
<proteinExistence type="predicted"/>
<reference evidence="1" key="1">
    <citation type="submission" date="2019-08" db="EMBL/GenBank/DDBJ databases">
        <authorList>
            <person name="Kucharzyk K."/>
            <person name="Murdoch R.W."/>
            <person name="Higgins S."/>
            <person name="Loffler F."/>
        </authorList>
    </citation>
    <scope>NUCLEOTIDE SEQUENCE</scope>
</reference>
<dbReference type="EMBL" id="VSSQ01038545">
    <property type="protein sequence ID" value="MPM91502.1"/>
    <property type="molecule type" value="Genomic_DNA"/>
</dbReference>
<accession>A0A645DSS4</accession>
<organism evidence="1">
    <name type="scientific">bioreactor metagenome</name>
    <dbReference type="NCBI Taxonomy" id="1076179"/>
    <lineage>
        <taxon>unclassified sequences</taxon>
        <taxon>metagenomes</taxon>
        <taxon>ecological metagenomes</taxon>
    </lineage>
</organism>
<gene>
    <name evidence="1" type="ORF">SDC9_138633</name>
</gene>
<evidence type="ECO:0000313" key="1">
    <source>
        <dbReference type="EMBL" id="MPM91502.1"/>
    </source>
</evidence>
<sequence>MGGFTAALQAAHQKNGGRFCIDVHPVAFGAHQRGQLFADDLDDLLGGGEAFHHFGAHTALGHLGNKIFCHFIVDIGFQQGHTHFAHGDLDIGFGQFALAAQAAKGSGQFFC</sequence>